<keyword evidence="2 5" id="KW-0812">Transmembrane</keyword>
<dbReference type="PANTHER" id="PTHR46157">
    <property type="entry name" value="K(+) EFFLUX ANTIPORTER 3, CHLOROPLASTIC"/>
    <property type="match status" value="1"/>
</dbReference>
<feature type="domain" description="Cation/H+ exchanger transmembrane" evidence="6">
    <location>
        <begin position="37"/>
        <end position="135"/>
    </location>
</feature>
<feature type="transmembrane region" description="Helical" evidence="5">
    <location>
        <begin position="114"/>
        <end position="132"/>
    </location>
</feature>
<dbReference type="GO" id="GO:0016020">
    <property type="term" value="C:membrane"/>
    <property type="evidence" value="ECO:0007669"/>
    <property type="project" value="UniProtKB-SubCell"/>
</dbReference>
<dbReference type="PANTHER" id="PTHR46157:SF10">
    <property type="entry name" value="K+ EFFLUX ANTIPORTER 1-RELATED"/>
    <property type="match status" value="1"/>
</dbReference>
<name>A0A103VY49_CYNCS</name>
<evidence type="ECO:0000256" key="5">
    <source>
        <dbReference type="SAM" id="Phobius"/>
    </source>
</evidence>
<feature type="transmembrane region" description="Helical" evidence="5">
    <location>
        <begin position="83"/>
        <end position="102"/>
    </location>
</feature>
<evidence type="ECO:0000256" key="1">
    <source>
        <dbReference type="ARBA" id="ARBA00004141"/>
    </source>
</evidence>
<keyword evidence="3 5" id="KW-1133">Transmembrane helix</keyword>
<protein>
    <submittedName>
        <fullName evidence="7">Cation/H+ exchanger</fullName>
    </submittedName>
</protein>
<sequence length="154" mass="16499">MLVNLRYAAAFVERDNDVVRFVVLKELQEEELHVVVGLVAHSVCGQVGPAAINIGNGLALSSTAVVLQVLQERGESTSHHGRATFSVLLFQDLAAVVLLILIPLISPNSSKGGIGFYEIAEALGLAAVSYLVNRKSLHTNVFLSFINATADYIL</sequence>
<dbReference type="GO" id="GO:0015386">
    <property type="term" value="F:potassium:proton antiporter activity"/>
    <property type="evidence" value="ECO:0007669"/>
    <property type="project" value="TreeGrafter"/>
</dbReference>
<evidence type="ECO:0000256" key="2">
    <source>
        <dbReference type="ARBA" id="ARBA00022692"/>
    </source>
</evidence>
<gene>
    <name evidence="7" type="ORF">Ccrd_025649</name>
</gene>
<comment type="caution">
    <text evidence="7">The sequence shown here is derived from an EMBL/GenBank/DDBJ whole genome shotgun (WGS) entry which is preliminary data.</text>
</comment>
<proteinExistence type="predicted"/>
<keyword evidence="4 5" id="KW-0472">Membrane</keyword>
<dbReference type="EMBL" id="LEKV01006649">
    <property type="protein sequence ID" value="KVH62098.1"/>
    <property type="molecule type" value="Genomic_DNA"/>
</dbReference>
<organism evidence="7 8">
    <name type="scientific">Cynara cardunculus var. scolymus</name>
    <name type="common">Globe artichoke</name>
    <name type="synonym">Cynara scolymus</name>
    <dbReference type="NCBI Taxonomy" id="59895"/>
    <lineage>
        <taxon>Eukaryota</taxon>
        <taxon>Viridiplantae</taxon>
        <taxon>Streptophyta</taxon>
        <taxon>Embryophyta</taxon>
        <taxon>Tracheophyta</taxon>
        <taxon>Spermatophyta</taxon>
        <taxon>Magnoliopsida</taxon>
        <taxon>eudicotyledons</taxon>
        <taxon>Gunneridae</taxon>
        <taxon>Pentapetalae</taxon>
        <taxon>asterids</taxon>
        <taxon>campanulids</taxon>
        <taxon>Asterales</taxon>
        <taxon>Asteraceae</taxon>
        <taxon>Carduoideae</taxon>
        <taxon>Cardueae</taxon>
        <taxon>Carduinae</taxon>
        <taxon>Cynara</taxon>
    </lineage>
</organism>
<dbReference type="InterPro" id="IPR006153">
    <property type="entry name" value="Cation/H_exchanger_TM"/>
</dbReference>
<evidence type="ECO:0000256" key="4">
    <source>
        <dbReference type="ARBA" id="ARBA00023136"/>
    </source>
</evidence>
<accession>A0A103VY49</accession>
<dbReference type="Gene3D" id="1.20.1530.20">
    <property type="match status" value="1"/>
</dbReference>
<dbReference type="Gramene" id="KVH62098">
    <property type="protein sequence ID" value="KVH62098"/>
    <property type="gene ID" value="Ccrd_025649"/>
</dbReference>
<evidence type="ECO:0000259" key="6">
    <source>
        <dbReference type="Pfam" id="PF00999"/>
    </source>
</evidence>
<dbReference type="Proteomes" id="UP000243975">
    <property type="component" value="Unassembled WGS sequence"/>
</dbReference>
<dbReference type="InterPro" id="IPR038770">
    <property type="entry name" value="Na+/solute_symporter_sf"/>
</dbReference>
<evidence type="ECO:0000313" key="7">
    <source>
        <dbReference type="EMBL" id="KVH62098.1"/>
    </source>
</evidence>
<keyword evidence="8" id="KW-1185">Reference proteome</keyword>
<evidence type="ECO:0000313" key="8">
    <source>
        <dbReference type="Proteomes" id="UP000243975"/>
    </source>
</evidence>
<reference evidence="7 8" key="1">
    <citation type="journal article" date="2016" name="Sci. Rep.">
        <title>The genome sequence of the outbreeding globe artichoke constructed de novo incorporating a phase-aware low-pass sequencing strategy of F1 progeny.</title>
        <authorList>
            <person name="Scaglione D."/>
            <person name="Reyes-Chin-Wo S."/>
            <person name="Acquadro A."/>
            <person name="Froenicke L."/>
            <person name="Portis E."/>
            <person name="Beitel C."/>
            <person name="Tirone M."/>
            <person name="Mauro R."/>
            <person name="Lo Monaco A."/>
            <person name="Mauromicale G."/>
            <person name="Faccioli P."/>
            <person name="Cattivelli L."/>
            <person name="Rieseberg L."/>
            <person name="Michelmore R."/>
            <person name="Lanteri S."/>
        </authorList>
    </citation>
    <scope>NUCLEOTIDE SEQUENCE [LARGE SCALE GENOMIC DNA]</scope>
    <source>
        <strain evidence="7">2C</strain>
    </source>
</reference>
<dbReference type="Pfam" id="PF00999">
    <property type="entry name" value="Na_H_Exchanger"/>
    <property type="match status" value="1"/>
</dbReference>
<dbReference type="GO" id="GO:0009507">
    <property type="term" value="C:chloroplast"/>
    <property type="evidence" value="ECO:0007669"/>
    <property type="project" value="TreeGrafter"/>
</dbReference>
<dbReference type="AlphaFoldDB" id="A0A103VY49"/>
<evidence type="ECO:0000256" key="3">
    <source>
        <dbReference type="ARBA" id="ARBA00022989"/>
    </source>
</evidence>
<comment type="subcellular location">
    <subcellularLocation>
        <location evidence="1">Membrane</location>
        <topology evidence="1">Multi-pass membrane protein</topology>
    </subcellularLocation>
</comment>